<organism evidence="2 5">
    <name type="scientific">Anaerotruncus colihominis</name>
    <dbReference type="NCBI Taxonomy" id="169435"/>
    <lineage>
        <taxon>Bacteria</taxon>
        <taxon>Bacillati</taxon>
        <taxon>Bacillota</taxon>
        <taxon>Clostridia</taxon>
        <taxon>Eubacteriales</taxon>
        <taxon>Oscillospiraceae</taxon>
        <taxon>Anaerotruncus</taxon>
    </lineage>
</organism>
<evidence type="ECO:0000313" key="6">
    <source>
        <dbReference type="Proteomes" id="UP000196386"/>
    </source>
</evidence>
<gene>
    <name evidence="3" type="ORF">B5F11_09160</name>
    <name evidence="4" type="ORF">DXC40_16755</name>
    <name evidence="2" type="ORF">ERS852551_01500</name>
</gene>
<reference evidence="6" key="2">
    <citation type="submission" date="2017-04" db="EMBL/GenBank/DDBJ databases">
        <title>Function of individual gut microbiota members based on whole genome sequencing of pure cultures obtained from chicken caecum.</title>
        <authorList>
            <person name="Medvecky M."/>
            <person name="Cejkova D."/>
            <person name="Polansky O."/>
            <person name="Karasova D."/>
            <person name="Kubasova T."/>
            <person name="Cizek A."/>
            <person name="Rychlik I."/>
        </authorList>
    </citation>
    <scope>NUCLEOTIDE SEQUENCE [LARGE SCALE GENOMIC DNA]</scope>
    <source>
        <strain evidence="6">An175</strain>
    </source>
</reference>
<accession>A0A174Q269</accession>
<keyword evidence="3" id="KW-0762">Sugar transport</keyword>
<proteinExistence type="predicted"/>
<dbReference type="EMBL" id="QVME01000013">
    <property type="protein sequence ID" value="RGE65407.1"/>
    <property type="molecule type" value="Genomic_DNA"/>
</dbReference>
<dbReference type="EMBL" id="NFKP01000009">
    <property type="protein sequence ID" value="OUP69505.1"/>
    <property type="molecule type" value="Genomic_DNA"/>
</dbReference>
<dbReference type="InterPro" id="IPR035895">
    <property type="entry name" value="HPr-like_sf"/>
</dbReference>
<evidence type="ECO:0000313" key="3">
    <source>
        <dbReference type="EMBL" id="OUP69505.1"/>
    </source>
</evidence>
<dbReference type="Proteomes" id="UP000260828">
    <property type="component" value="Unassembled WGS sequence"/>
</dbReference>
<dbReference type="EMBL" id="CZBE01000009">
    <property type="protein sequence ID" value="CUP65956.1"/>
    <property type="molecule type" value="Genomic_DNA"/>
</dbReference>
<evidence type="ECO:0000313" key="2">
    <source>
        <dbReference type="EMBL" id="CUP65956.1"/>
    </source>
</evidence>
<dbReference type="Proteomes" id="UP000196386">
    <property type="component" value="Unassembled WGS sequence"/>
</dbReference>
<dbReference type="Gene3D" id="3.30.1340.10">
    <property type="entry name" value="HPr-like"/>
    <property type="match status" value="1"/>
</dbReference>
<dbReference type="InterPro" id="IPR000032">
    <property type="entry name" value="HPr-like"/>
</dbReference>
<evidence type="ECO:0000313" key="4">
    <source>
        <dbReference type="EMBL" id="RGE65407.1"/>
    </source>
</evidence>
<keyword evidence="3" id="KW-0813">Transport</keyword>
<dbReference type="AlphaFoldDB" id="A0A174Q269"/>
<name>A0A174Q269_9FIRM</name>
<feature type="domain" description="HPr" evidence="1">
    <location>
        <begin position="15"/>
        <end position="73"/>
    </location>
</feature>
<reference evidence="4 7" key="4">
    <citation type="submission" date="2018-08" db="EMBL/GenBank/DDBJ databases">
        <title>A genome reference for cultivated species of the human gut microbiota.</title>
        <authorList>
            <person name="Zou Y."/>
            <person name="Xue W."/>
            <person name="Luo G."/>
        </authorList>
    </citation>
    <scope>NUCLEOTIDE SEQUENCE [LARGE SCALE GENOMIC DNA]</scope>
    <source>
        <strain evidence="4 7">TF05-12AC</strain>
    </source>
</reference>
<dbReference type="SUPFAM" id="SSF55594">
    <property type="entry name" value="HPr-like"/>
    <property type="match status" value="1"/>
</dbReference>
<dbReference type="RefSeq" id="WP_006874314.1">
    <property type="nucleotide sequence ID" value="NZ_CABIWA010000012.1"/>
</dbReference>
<protein>
    <submittedName>
        <fullName evidence="4">HPr family phosphocarrier protein</fullName>
    </submittedName>
    <submittedName>
        <fullName evidence="3">PTS sugar transporter</fullName>
    </submittedName>
    <submittedName>
        <fullName evidence="2">Phosphocarrier protein Chr</fullName>
    </submittedName>
</protein>
<dbReference type="GeneID" id="72462540"/>
<evidence type="ECO:0000313" key="5">
    <source>
        <dbReference type="Proteomes" id="UP000095765"/>
    </source>
</evidence>
<dbReference type="Pfam" id="PF00381">
    <property type="entry name" value="PTS-HPr"/>
    <property type="match status" value="1"/>
</dbReference>
<reference evidence="2 5" key="1">
    <citation type="submission" date="2015-09" db="EMBL/GenBank/DDBJ databases">
        <authorList>
            <consortium name="Pathogen Informatics"/>
        </authorList>
    </citation>
    <scope>NUCLEOTIDE SEQUENCE [LARGE SCALE GENOMIC DNA]</scope>
    <source>
        <strain evidence="2 5">2789STDY5834939</strain>
    </source>
</reference>
<sequence length="75" mass="8666">MQKYMIKLDTIDMVKNFVNTAAMFQEDVDLVSGRYTIDAKSIMGIFSIDLSKPIEMIVHGDNDAKYREQLKDYLV</sequence>
<dbReference type="OrthoDB" id="2051287at2"/>
<evidence type="ECO:0000313" key="7">
    <source>
        <dbReference type="Proteomes" id="UP000260828"/>
    </source>
</evidence>
<reference evidence="3" key="3">
    <citation type="journal article" date="2018" name="BMC Genomics">
        <title>Whole genome sequencing and function prediction of 133 gut anaerobes isolated from chicken caecum in pure cultures.</title>
        <authorList>
            <person name="Medvecky M."/>
            <person name="Cejkova D."/>
            <person name="Polansky O."/>
            <person name="Karasova D."/>
            <person name="Kubasova T."/>
            <person name="Cizek A."/>
            <person name="Rychlik I."/>
        </authorList>
    </citation>
    <scope>NUCLEOTIDE SEQUENCE</scope>
    <source>
        <strain evidence="3">An175</strain>
    </source>
</reference>
<evidence type="ECO:0000259" key="1">
    <source>
        <dbReference type="Pfam" id="PF00381"/>
    </source>
</evidence>
<dbReference type="Proteomes" id="UP000095765">
    <property type="component" value="Unassembled WGS sequence"/>
</dbReference>